<dbReference type="GO" id="GO:0005524">
    <property type="term" value="F:ATP binding"/>
    <property type="evidence" value="ECO:0007669"/>
    <property type="project" value="UniProtKB-KW"/>
</dbReference>
<dbReference type="PANTHER" id="PTHR43581:SF2">
    <property type="entry name" value="EXCINUCLEASE ATPASE SUBUNIT"/>
    <property type="match status" value="1"/>
</dbReference>
<dbReference type="OrthoDB" id="5468457at2"/>
<keyword evidence="2" id="KW-0547">Nucleotide-binding</keyword>
<dbReference type="EMBL" id="SPVG01000005">
    <property type="protein sequence ID" value="TFW31402.1"/>
    <property type="molecule type" value="Genomic_DNA"/>
</dbReference>
<dbReference type="AlphaFoldDB" id="A0A4Y9SY92"/>
<organism evidence="2 3">
    <name type="scientific">Duganella callida</name>
    <dbReference type="NCBI Taxonomy" id="2561932"/>
    <lineage>
        <taxon>Bacteria</taxon>
        <taxon>Pseudomonadati</taxon>
        <taxon>Pseudomonadota</taxon>
        <taxon>Betaproteobacteria</taxon>
        <taxon>Burkholderiales</taxon>
        <taxon>Oxalobacteraceae</taxon>
        <taxon>Telluria group</taxon>
        <taxon>Duganella</taxon>
    </lineage>
</organism>
<dbReference type="GO" id="GO:0016887">
    <property type="term" value="F:ATP hydrolysis activity"/>
    <property type="evidence" value="ECO:0007669"/>
    <property type="project" value="InterPro"/>
</dbReference>
<accession>A0A4Y9SY92</accession>
<dbReference type="InterPro" id="IPR051396">
    <property type="entry name" value="Bact_Antivir_Def_Nuclease"/>
</dbReference>
<proteinExistence type="predicted"/>
<sequence>MKICFIWVARYRNLENFSLNLCSAARFEYSNASNTLDKLPSRALPGNFFGESVADVAGIFGKNGSGKSNALEMICHVLKGGPDVLNADFLIVVREDDDSYVCHYAFGDSRAAPRLALAAAEVSVRKYVSALEPLSVVYFSNVFDQRAPNFPQGVDDISVNNQYQRPLHLRRRAIASDFKRQIDLLNSTHLTTFALALPLQIRISSNCWNRDWLINRAHARRDYLQMALDVDVHLRRQLMVSANSAGFILQFIWAFFLGIYLDQLQINDRNNEVNRVFMDDANAVLAGLPLVDSPVEQGEMMLRCLEKNIRGDAPTIVEAANRFRADATVRDIDMRIGFIRRLQGYLAGLDLVCELDGRHNYARHEFLLRYQTDTERALVADFAQTFADDDVFALDWVGISSGYKAYLTLFSSLYGHGLKQGRAHRLICIDEGDLYLHPEWQKGFLQKLLTDLPALLPGTMQLVLTSHSPFLLSDLPNQCVTLLNAEQPALHGMQLEEKTFAGNLYELYTLGFFLKQSKVSDFAYNKVAQAIDWLEPGSGARPTEFTPEQRELIMFLSEFVGDRMIQKMIERKAPN</sequence>
<evidence type="ECO:0000259" key="1">
    <source>
        <dbReference type="Pfam" id="PF13304"/>
    </source>
</evidence>
<name>A0A4Y9SY92_9BURK</name>
<dbReference type="Proteomes" id="UP000297729">
    <property type="component" value="Unassembled WGS sequence"/>
</dbReference>
<evidence type="ECO:0000313" key="3">
    <source>
        <dbReference type="Proteomes" id="UP000297729"/>
    </source>
</evidence>
<dbReference type="PANTHER" id="PTHR43581">
    <property type="entry name" value="ATP/GTP PHOSPHATASE"/>
    <property type="match status" value="1"/>
</dbReference>
<dbReference type="InterPro" id="IPR003959">
    <property type="entry name" value="ATPase_AAA_core"/>
</dbReference>
<gene>
    <name evidence="2" type="ORF">E4L98_00485</name>
</gene>
<evidence type="ECO:0000313" key="2">
    <source>
        <dbReference type="EMBL" id="TFW31402.1"/>
    </source>
</evidence>
<dbReference type="InterPro" id="IPR027417">
    <property type="entry name" value="P-loop_NTPase"/>
</dbReference>
<keyword evidence="3" id="KW-1185">Reference proteome</keyword>
<keyword evidence="2" id="KW-0067">ATP-binding</keyword>
<reference evidence="2 3" key="1">
    <citation type="submission" date="2019-03" db="EMBL/GenBank/DDBJ databases">
        <title>Draft Genome Sequence of Duganella callidus sp. nov., a Novel Duganella Species Isolated from Cultivated Soil.</title>
        <authorList>
            <person name="Raths R."/>
            <person name="Peta V."/>
            <person name="Bucking H."/>
        </authorList>
    </citation>
    <scope>NUCLEOTIDE SEQUENCE [LARGE SCALE GENOMIC DNA]</scope>
    <source>
        <strain evidence="2 3">DN04</strain>
    </source>
</reference>
<feature type="domain" description="ATPase AAA-type core" evidence="1">
    <location>
        <begin position="390"/>
        <end position="473"/>
    </location>
</feature>
<comment type="caution">
    <text evidence="2">The sequence shown here is derived from an EMBL/GenBank/DDBJ whole genome shotgun (WGS) entry which is preliminary data.</text>
</comment>
<protein>
    <submittedName>
        <fullName evidence="2">ATP-binding protein</fullName>
    </submittedName>
</protein>
<dbReference type="SUPFAM" id="SSF52540">
    <property type="entry name" value="P-loop containing nucleoside triphosphate hydrolases"/>
    <property type="match status" value="1"/>
</dbReference>
<dbReference type="Pfam" id="PF13304">
    <property type="entry name" value="AAA_21"/>
    <property type="match status" value="1"/>
</dbReference>
<dbReference type="RefSeq" id="WP_135199596.1">
    <property type="nucleotide sequence ID" value="NZ_SPVG01000005.1"/>
</dbReference>